<feature type="domain" description="F-box" evidence="1">
    <location>
        <begin position="2"/>
        <end position="38"/>
    </location>
</feature>
<dbReference type="GeneID" id="63820200"/>
<feature type="non-terminal residue" evidence="2">
    <location>
        <position position="1"/>
    </location>
</feature>
<dbReference type="AlphaFoldDB" id="A0A165FHN3"/>
<dbReference type="InParanoid" id="A0A165FHN3"/>
<evidence type="ECO:0000313" key="3">
    <source>
        <dbReference type="Proteomes" id="UP000076871"/>
    </source>
</evidence>
<dbReference type="Pfam" id="PF12937">
    <property type="entry name" value="F-box-like"/>
    <property type="match status" value="1"/>
</dbReference>
<sequence length="171" mass="19478">PRLPPETCERIIDHLDPRWHGDERPTLLDCALVCRGWYVESRAILFEEPGLRSRKGAVVCVISLKQMPLLAARVRQLQIGHYSDSMTIMTGPELASILVMLAGKLPKLASFNFYSLSFEHCPSHNLAFWILHEFSHITSLGLLNVTLPSASIFFQLICSFRHLQELFCHHL</sequence>
<dbReference type="OrthoDB" id="2751422at2759"/>
<organism evidence="2 3">
    <name type="scientific">Laetiporus sulphureus 93-53</name>
    <dbReference type="NCBI Taxonomy" id="1314785"/>
    <lineage>
        <taxon>Eukaryota</taxon>
        <taxon>Fungi</taxon>
        <taxon>Dikarya</taxon>
        <taxon>Basidiomycota</taxon>
        <taxon>Agaricomycotina</taxon>
        <taxon>Agaricomycetes</taxon>
        <taxon>Polyporales</taxon>
        <taxon>Laetiporus</taxon>
    </lineage>
</organism>
<dbReference type="Proteomes" id="UP000076871">
    <property type="component" value="Unassembled WGS sequence"/>
</dbReference>
<proteinExistence type="predicted"/>
<reference evidence="2 3" key="1">
    <citation type="journal article" date="2016" name="Mol. Biol. Evol.">
        <title>Comparative Genomics of Early-Diverging Mushroom-Forming Fungi Provides Insights into the Origins of Lignocellulose Decay Capabilities.</title>
        <authorList>
            <person name="Nagy L.G."/>
            <person name="Riley R."/>
            <person name="Tritt A."/>
            <person name="Adam C."/>
            <person name="Daum C."/>
            <person name="Floudas D."/>
            <person name="Sun H."/>
            <person name="Yadav J.S."/>
            <person name="Pangilinan J."/>
            <person name="Larsson K.H."/>
            <person name="Matsuura K."/>
            <person name="Barry K."/>
            <person name="Labutti K."/>
            <person name="Kuo R."/>
            <person name="Ohm R.A."/>
            <person name="Bhattacharya S.S."/>
            <person name="Shirouzu T."/>
            <person name="Yoshinaga Y."/>
            <person name="Martin F.M."/>
            <person name="Grigoriev I.V."/>
            <person name="Hibbett D.S."/>
        </authorList>
    </citation>
    <scope>NUCLEOTIDE SEQUENCE [LARGE SCALE GENOMIC DNA]</scope>
    <source>
        <strain evidence="2 3">93-53</strain>
    </source>
</reference>
<protein>
    <recommendedName>
        <fullName evidence="1">F-box domain-containing protein</fullName>
    </recommendedName>
</protein>
<accession>A0A165FHN3</accession>
<dbReference type="EMBL" id="KV427613">
    <property type="protein sequence ID" value="KZT08986.1"/>
    <property type="molecule type" value="Genomic_DNA"/>
</dbReference>
<dbReference type="InterPro" id="IPR001810">
    <property type="entry name" value="F-box_dom"/>
</dbReference>
<dbReference type="RefSeq" id="XP_040766726.1">
    <property type="nucleotide sequence ID" value="XM_040903169.1"/>
</dbReference>
<keyword evidence="3" id="KW-1185">Reference proteome</keyword>
<feature type="non-terminal residue" evidence="2">
    <location>
        <position position="171"/>
    </location>
</feature>
<evidence type="ECO:0000313" key="2">
    <source>
        <dbReference type="EMBL" id="KZT08986.1"/>
    </source>
</evidence>
<gene>
    <name evidence="2" type="ORF">LAESUDRAFT_611855</name>
</gene>
<name>A0A165FHN3_9APHY</name>
<evidence type="ECO:0000259" key="1">
    <source>
        <dbReference type="Pfam" id="PF12937"/>
    </source>
</evidence>